<evidence type="ECO:0000256" key="1">
    <source>
        <dbReference type="SAM" id="Phobius"/>
    </source>
</evidence>
<dbReference type="EMBL" id="PXZH01000001">
    <property type="protein sequence ID" value="RST90089.1"/>
    <property type="molecule type" value="Genomic_DNA"/>
</dbReference>
<feature type="transmembrane region" description="Helical" evidence="1">
    <location>
        <begin position="105"/>
        <end position="128"/>
    </location>
</feature>
<feature type="transmembrane region" description="Helical" evidence="1">
    <location>
        <begin position="389"/>
        <end position="418"/>
    </location>
</feature>
<feature type="transmembrane region" description="Helical" evidence="1">
    <location>
        <begin position="251"/>
        <end position="272"/>
    </location>
</feature>
<name>A0A3R9YFQ0_9ENTE</name>
<feature type="transmembrane region" description="Helical" evidence="1">
    <location>
        <begin position="350"/>
        <end position="369"/>
    </location>
</feature>
<feature type="transmembrane region" description="Helical" evidence="1">
    <location>
        <begin position="134"/>
        <end position="152"/>
    </location>
</feature>
<accession>A0A3R9YFQ0</accession>
<feature type="domain" description="DUF112" evidence="2">
    <location>
        <begin position="10"/>
        <end position="429"/>
    </location>
</feature>
<feature type="transmembrane region" description="Helical" evidence="1">
    <location>
        <begin position="72"/>
        <end position="93"/>
    </location>
</feature>
<proteinExistence type="predicted"/>
<keyword evidence="4" id="KW-1185">Reference proteome</keyword>
<reference evidence="3 4" key="1">
    <citation type="submission" date="2018-03" db="EMBL/GenBank/DDBJ databases">
        <authorList>
            <person name="Gulvik C.A."/>
        </authorList>
    </citation>
    <scope>NUCLEOTIDE SEQUENCE [LARGE SCALE GENOMIC DNA]</scope>
    <source>
        <strain evidence="3 4">JCM 31581</strain>
    </source>
</reference>
<feature type="transmembrane region" description="Helical" evidence="1">
    <location>
        <begin position="430"/>
        <end position="447"/>
    </location>
</feature>
<keyword evidence="1" id="KW-0812">Transmembrane</keyword>
<protein>
    <submittedName>
        <fullName evidence="3">Tripartite tricarboxylate transporter TctA family protein</fullName>
    </submittedName>
</protein>
<gene>
    <name evidence="3" type="ORF">C7P63_03145</name>
</gene>
<dbReference type="OrthoDB" id="4391232at2"/>
<feature type="transmembrane region" description="Helical" evidence="1">
    <location>
        <begin position="38"/>
        <end position="66"/>
    </location>
</feature>
<sequence>MSWILVSQMILAAILAIGLYTIIGFIPGTDETSVLMPISLTLILTGIHPLVALSFFVAAFVTLGLMNLMPTLVIGLPGGVMSTPMISHALFLKQQGKTATAIKKATLGSVIGVCISLPASLILMQLISPIIEPLKAHAAWLFILGAIFLSLISKAKILSLLSIVPLAILFQSLRSLYWQIGLVPEGKNITTSFFLGITVAPLLLSLLSLFHQEERKKLERKHYQQAYIPKIPPHSLNPKGVLTSRERKSSILATLLATPLFVLSPVGLTILLGEMMGKKEKDPVKQAETTIVTMSALAQGTYMSGLVISVIALGIPIAPAAIGPGAAFFEAPPIFSINHTITDQFTTGELLVPFLVGSSLALVLVYLIAMRFAAPLTLFVQTKIPHEAILAIFISLVVLLGYMDAGLLNVFAIILIALACGTLNRLGVNYGIQFMTLYAAPFLIQLFS</sequence>
<feature type="transmembrane region" description="Helical" evidence="1">
    <location>
        <begin position="302"/>
        <end position="329"/>
    </location>
</feature>
<feature type="transmembrane region" description="Helical" evidence="1">
    <location>
        <begin position="157"/>
        <end position="177"/>
    </location>
</feature>
<dbReference type="Proteomes" id="UP000277864">
    <property type="component" value="Unassembled WGS sequence"/>
</dbReference>
<evidence type="ECO:0000313" key="3">
    <source>
        <dbReference type="EMBL" id="RST90089.1"/>
    </source>
</evidence>
<feature type="transmembrane region" description="Helical" evidence="1">
    <location>
        <begin position="189"/>
        <end position="210"/>
    </location>
</feature>
<evidence type="ECO:0000313" key="4">
    <source>
        <dbReference type="Proteomes" id="UP000277864"/>
    </source>
</evidence>
<keyword evidence="1" id="KW-1133">Transmembrane helix</keyword>
<organism evidence="3 4">
    <name type="scientific">Vagococcus humatus</name>
    <dbReference type="NCBI Taxonomy" id="1889241"/>
    <lineage>
        <taxon>Bacteria</taxon>
        <taxon>Bacillati</taxon>
        <taxon>Bacillota</taxon>
        <taxon>Bacilli</taxon>
        <taxon>Lactobacillales</taxon>
        <taxon>Enterococcaceae</taxon>
        <taxon>Vagococcus</taxon>
    </lineage>
</organism>
<dbReference type="InterPro" id="IPR002823">
    <property type="entry name" value="DUF112_TM"/>
</dbReference>
<dbReference type="AlphaFoldDB" id="A0A3R9YFQ0"/>
<comment type="caution">
    <text evidence="3">The sequence shown here is derived from an EMBL/GenBank/DDBJ whole genome shotgun (WGS) entry which is preliminary data.</text>
</comment>
<dbReference type="Pfam" id="PF01970">
    <property type="entry name" value="TctA"/>
    <property type="match status" value="1"/>
</dbReference>
<feature type="transmembrane region" description="Helical" evidence="1">
    <location>
        <begin position="6"/>
        <end position="26"/>
    </location>
</feature>
<keyword evidence="1" id="KW-0472">Membrane</keyword>
<dbReference type="RefSeq" id="WP_125942703.1">
    <property type="nucleotide sequence ID" value="NZ_PXZH01000001.1"/>
</dbReference>
<evidence type="ECO:0000259" key="2">
    <source>
        <dbReference type="Pfam" id="PF01970"/>
    </source>
</evidence>